<dbReference type="InterPro" id="IPR035906">
    <property type="entry name" value="MetI-like_sf"/>
</dbReference>
<dbReference type="GO" id="GO:0055085">
    <property type="term" value="P:transmembrane transport"/>
    <property type="evidence" value="ECO:0007669"/>
    <property type="project" value="InterPro"/>
</dbReference>
<keyword evidence="2 7" id="KW-0813">Transport</keyword>
<feature type="transmembrane region" description="Helical" evidence="7">
    <location>
        <begin position="159"/>
        <end position="186"/>
    </location>
</feature>
<dbReference type="InterPro" id="IPR000515">
    <property type="entry name" value="MetI-like"/>
</dbReference>
<dbReference type="eggNOG" id="COG0600">
    <property type="taxonomic scope" value="Bacteria"/>
</dbReference>
<feature type="transmembrane region" description="Helical" evidence="7">
    <location>
        <begin position="97"/>
        <end position="128"/>
    </location>
</feature>
<evidence type="ECO:0000313" key="10">
    <source>
        <dbReference type="Proteomes" id="UP000005707"/>
    </source>
</evidence>
<accession>U2FPY9</accession>
<keyword evidence="5 7" id="KW-1133">Transmembrane helix</keyword>
<dbReference type="OrthoDB" id="9804353at2"/>
<evidence type="ECO:0000256" key="2">
    <source>
        <dbReference type="ARBA" id="ARBA00022448"/>
    </source>
</evidence>
<reference evidence="9 10" key="2">
    <citation type="journal article" date="2013" name="PLoS ONE">
        <title>INDIGO - INtegrated Data Warehouse of MIcrobial GenOmes with Examples from the Red Sea Extremophiles.</title>
        <authorList>
            <person name="Alam I."/>
            <person name="Antunes A."/>
            <person name="Kamau A.A."/>
            <person name="Ba Alawi W."/>
            <person name="Kalkatawi M."/>
            <person name="Stingl U."/>
            <person name="Bajic V.B."/>
        </authorList>
    </citation>
    <scope>NUCLEOTIDE SEQUENCE [LARGE SCALE GENOMIC DNA]</scope>
    <source>
        <strain evidence="9 10">SSD-17B</strain>
    </source>
</reference>
<keyword evidence="3" id="KW-1003">Cell membrane</keyword>
<gene>
    <name evidence="9" type="ORF">HLPCO_000728</name>
</gene>
<proteinExistence type="inferred from homology"/>
<comment type="caution">
    <text evidence="9">The sequence shown here is derived from an EMBL/GenBank/DDBJ whole genome shotgun (WGS) entry which is preliminary data.</text>
</comment>
<feature type="domain" description="ABC transmembrane type-1" evidence="8">
    <location>
        <begin position="49"/>
        <end position="231"/>
    </location>
</feature>
<keyword evidence="4 7" id="KW-0812">Transmembrane</keyword>
<dbReference type="AlphaFoldDB" id="U2FPY9"/>
<comment type="similarity">
    <text evidence="7">Belongs to the binding-protein-dependent transport system permease family.</text>
</comment>
<evidence type="ECO:0000313" key="9">
    <source>
        <dbReference type="EMBL" id="ERJ13109.1"/>
    </source>
</evidence>
<evidence type="ECO:0000256" key="4">
    <source>
        <dbReference type="ARBA" id="ARBA00022692"/>
    </source>
</evidence>
<feature type="transmembrane region" description="Helical" evidence="7">
    <location>
        <begin position="56"/>
        <end position="77"/>
    </location>
</feature>
<keyword evidence="10" id="KW-1185">Reference proteome</keyword>
<evidence type="ECO:0000256" key="6">
    <source>
        <dbReference type="ARBA" id="ARBA00023136"/>
    </source>
</evidence>
<dbReference type="RefSeq" id="WP_008826881.1">
    <property type="nucleotide sequence ID" value="NZ_AFNU02000002.1"/>
</dbReference>
<dbReference type="GO" id="GO:0005886">
    <property type="term" value="C:plasma membrane"/>
    <property type="evidence" value="ECO:0007669"/>
    <property type="project" value="UniProtKB-SubCell"/>
</dbReference>
<name>U2FPY9_9MOLU</name>
<evidence type="ECO:0000256" key="1">
    <source>
        <dbReference type="ARBA" id="ARBA00004651"/>
    </source>
</evidence>
<evidence type="ECO:0000259" key="8">
    <source>
        <dbReference type="PROSITE" id="PS50928"/>
    </source>
</evidence>
<sequence length="238" mass="26507">MKLTQIYSLFITILLWYAFAVIYREIIPFPHDVITQFIRLYPGELQVHIVASLKRIIIGLGISIILGVHIGLLIGLSKKSETLLLPLVYGLYPVPKAALLPVLIIILGIGDLTKIVLIIVIVIFPIIISVKDAVRAIPEEVFYVSRSVSLSRVQLYKDVIIPAILPSLFTTIRIGIGIAIAVLYLSENFATFYGVGYYITLNMTNPVKLFAGIFSLSLIGLILFKGIELLEKQLCKWV</sequence>
<dbReference type="Pfam" id="PF00528">
    <property type="entry name" value="BPD_transp_1"/>
    <property type="match status" value="1"/>
</dbReference>
<dbReference type="EMBL" id="AFNU02000002">
    <property type="protein sequence ID" value="ERJ13109.1"/>
    <property type="molecule type" value="Genomic_DNA"/>
</dbReference>
<dbReference type="Gene3D" id="1.10.3720.10">
    <property type="entry name" value="MetI-like"/>
    <property type="match status" value="1"/>
</dbReference>
<dbReference type="PROSITE" id="PS50928">
    <property type="entry name" value="ABC_TM1"/>
    <property type="match status" value="1"/>
</dbReference>
<dbReference type="Proteomes" id="UP000005707">
    <property type="component" value="Unassembled WGS sequence"/>
</dbReference>
<organism evidence="9 10">
    <name type="scientific">Haloplasma contractile SSD-17B</name>
    <dbReference type="NCBI Taxonomy" id="1033810"/>
    <lineage>
        <taxon>Bacteria</taxon>
        <taxon>Bacillati</taxon>
        <taxon>Mycoplasmatota</taxon>
        <taxon>Mollicutes</taxon>
        <taxon>Haloplasmatales</taxon>
        <taxon>Haloplasmataceae</taxon>
        <taxon>Haloplasma</taxon>
    </lineage>
</organism>
<feature type="transmembrane region" description="Helical" evidence="7">
    <location>
        <begin position="206"/>
        <end position="224"/>
    </location>
</feature>
<evidence type="ECO:0000256" key="7">
    <source>
        <dbReference type="RuleBase" id="RU363032"/>
    </source>
</evidence>
<feature type="transmembrane region" description="Helical" evidence="7">
    <location>
        <begin position="6"/>
        <end position="23"/>
    </location>
</feature>
<protein>
    <submittedName>
        <fullName evidence="9">Binding-protein-dependent transport systems inner membrane component</fullName>
    </submittedName>
</protein>
<dbReference type="InParanoid" id="U2FPY9"/>
<dbReference type="PANTHER" id="PTHR30151:SF0">
    <property type="entry name" value="ABC TRANSPORTER PERMEASE PROTEIN MJ0413-RELATED"/>
    <property type="match status" value="1"/>
</dbReference>
<keyword evidence="6 7" id="KW-0472">Membrane</keyword>
<dbReference type="SUPFAM" id="SSF161098">
    <property type="entry name" value="MetI-like"/>
    <property type="match status" value="1"/>
</dbReference>
<comment type="subcellular location">
    <subcellularLocation>
        <location evidence="1 7">Cell membrane</location>
        <topology evidence="1 7">Multi-pass membrane protein</topology>
    </subcellularLocation>
</comment>
<evidence type="ECO:0000256" key="5">
    <source>
        <dbReference type="ARBA" id="ARBA00022989"/>
    </source>
</evidence>
<dbReference type="STRING" id="1033810.HLPCO_000728"/>
<evidence type="ECO:0000256" key="3">
    <source>
        <dbReference type="ARBA" id="ARBA00022475"/>
    </source>
</evidence>
<reference evidence="9 10" key="1">
    <citation type="journal article" date="2011" name="J. Bacteriol.">
        <title>Genome sequence of Haloplasma contractile, an unusual contractile bacterium from a deep-sea anoxic brine lake.</title>
        <authorList>
            <person name="Antunes A."/>
            <person name="Alam I."/>
            <person name="El Dorry H."/>
            <person name="Siam R."/>
            <person name="Robertson A."/>
            <person name="Bajic V.B."/>
            <person name="Stingl U."/>
        </authorList>
    </citation>
    <scope>NUCLEOTIDE SEQUENCE [LARGE SCALE GENOMIC DNA]</scope>
    <source>
        <strain evidence="9 10">SSD-17B</strain>
    </source>
</reference>
<dbReference type="PANTHER" id="PTHR30151">
    <property type="entry name" value="ALKANE SULFONATE ABC TRANSPORTER-RELATED, MEMBRANE SUBUNIT"/>
    <property type="match status" value="1"/>
</dbReference>